<evidence type="ECO:0000256" key="3">
    <source>
        <dbReference type="ARBA" id="ARBA00022827"/>
    </source>
</evidence>
<evidence type="ECO:0000256" key="2">
    <source>
        <dbReference type="ARBA" id="ARBA00022630"/>
    </source>
</evidence>
<dbReference type="PRINTS" id="PR00420">
    <property type="entry name" value="RNGMNOXGNASE"/>
</dbReference>
<evidence type="ECO:0000313" key="5">
    <source>
        <dbReference type="EMBL" id="TDZ53566.1"/>
    </source>
</evidence>
<feature type="domain" description="FAD-binding" evidence="4">
    <location>
        <begin position="10"/>
        <end position="337"/>
    </location>
</feature>
<dbReference type="PANTHER" id="PTHR43004">
    <property type="entry name" value="TRK SYSTEM POTASSIUM UPTAKE PROTEIN"/>
    <property type="match status" value="1"/>
</dbReference>
<dbReference type="EC" id="1.14.13.50" evidence="5"/>
<accession>A0A4R8RB02</accession>
<keyword evidence="2" id="KW-0285">Flavoprotein</keyword>
<name>A0A4R8RB02_9MYCO</name>
<keyword evidence="6" id="KW-1185">Reference proteome</keyword>
<evidence type="ECO:0000313" key="6">
    <source>
        <dbReference type="Proteomes" id="UP000295165"/>
    </source>
</evidence>
<dbReference type="Gene3D" id="3.50.50.60">
    <property type="entry name" value="FAD/NAD(P)-binding domain"/>
    <property type="match status" value="2"/>
</dbReference>
<dbReference type="GO" id="GO:0018677">
    <property type="term" value="F:pentachlorophenol monooxygenase activity"/>
    <property type="evidence" value="ECO:0007669"/>
    <property type="project" value="UniProtKB-EC"/>
</dbReference>
<protein>
    <submittedName>
        <fullName evidence="5">Pentachlorophenol 4-monooxygenase</fullName>
        <ecNumber evidence="5">1.14.13.50</ecNumber>
    </submittedName>
</protein>
<keyword evidence="5" id="KW-0503">Monooxygenase</keyword>
<evidence type="ECO:0000259" key="4">
    <source>
        <dbReference type="Pfam" id="PF01494"/>
    </source>
</evidence>
<dbReference type="Pfam" id="PF21274">
    <property type="entry name" value="Rng_hyd_C"/>
    <property type="match status" value="1"/>
</dbReference>
<organism evidence="5 6">
    <name type="scientific">Mycobacteroides franklinii</name>
    <dbReference type="NCBI Taxonomy" id="948102"/>
    <lineage>
        <taxon>Bacteria</taxon>
        <taxon>Bacillati</taxon>
        <taxon>Actinomycetota</taxon>
        <taxon>Actinomycetes</taxon>
        <taxon>Mycobacteriales</taxon>
        <taxon>Mycobacteriaceae</taxon>
        <taxon>Mycobacteroides</taxon>
    </lineage>
</organism>
<dbReference type="RefSeq" id="WP_134047722.1">
    <property type="nucleotide sequence ID" value="NZ_PECB01000002.1"/>
</dbReference>
<keyword evidence="3" id="KW-0274">FAD</keyword>
<proteinExistence type="predicted"/>
<gene>
    <name evidence="5" type="primary">pcpB_1</name>
    <name evidence="5" type="ORF">CCUG63697_00142</name>
</gene>
<dbReference type="InterPro" id="IPR050641">
    <property type="entry name" value="RIFMO-like"/>
</dbReference>
<dbReference type="Pfam" id="PF01494">
    <property type="entry name" value="FAD_binding_3"/>
    <property type="match status" value="1"/>
</dbReference>
<dbReference type="Gene3D" id="3.30.70.2450">
    <property type="match status" value="1"/>
</dbReference>
<evidence type="ECO:0000256" key="1">
    <source>
        <dbReference type="ARBA" id="ARBA00001974"/>
    </source>
</evidence>
<dbReference type="InterPro" id="IPR002938">
    <property type="entry name" value="FAD-bd"/>
</dbReference>
<keyword evidence="5" id="KW-0560">Oxidoreductase</keyword>
<dbReference type="PANTHER" id="PTHR43004:SF19">
    <property type="entry name" value="BINDING MONOOXYGENASE, PUTATIVE (JCVI)-RELATED"/>
    <property type="match status" value="1"/>
</dbReference>
<dbReference type="InterPro" id="IPR036188">
    <property type="entry name" value="FAD/NAD-bd_sf"/>
</dbReference>
<dbReference type="SUPFAM" id="SSF51905">
    <property type="entry name" value="FAD/NAD(P)-binding domain"/>
    <property type="match status" value="1"/>
</dbReference>
<sequence>MTTTGRANGPVIIVGAGPTGLTLATEVRRGGADVVLLERRPHRGVDGSRAAGMQPRTIEMLDQRGIADRFLAVGPPSNLGNFAGILLNYSVLASRFPYAINILQAETEQILEDLAGELGVSIRWSTEVTGVHDTGDGVEVTVEGPNGTETVTGSYLIGCDGGRSVVRKLLNVGFPGTDATIMALIGDVQLDDPPPFPMFLQRRERGSITVVQFRPGWYRICTSERRSVDAPTGPVALDELKASTLRVAGTDFGMHDPTWLSRFGDAVRQADRYRVGRVFLAGDAAHIHLPAGGQGMNMGIQDAFNLGWKLAAVLRGEAPDSLLDTYHDERHAADADILKVIRAQSVICEPGQRADDLFETVKTLVGIPETNDYLATLQSGVGLRYVMPGKHALVGRRVPDADITTAAGATRVYELLNAARPVLVDFSDSANLADAAESWAGRVDIIKAHSTTPIWDVPGVGAVEAPSAVLIRPDGYVSWVDTGDQDTTGLAESLTAWCGPAVHA</sequence>
<reference evidence="5 6" key="1">
    <citation type="journal article" date="2019" name="Sci. Rep.">
        <title>Extended insight into the Mycobacterium chelonae-abscessus complex through whole genome sequencing of Mycobacterium salmoniphilum outbreak and Mycobacterium salmoniphilum-like strains.</title>
        <authorList>
            <person name="Behra P.R.K."/>
            <person name="Das S."/>
            <person name="Pettersson B.M.F."/>
            <person name="Shirreff L."/>
            <person name="DuCote T."/>
            <person name="Jacobsson K.G."/>
            <person name="Ennis D.G."/>
            <person name="Kirsebom L.A."/>
        </authorList>
    </citation>
    <scope>NUCLEOTIDE SEQUENCE [LARGE SCALE GENOMIC DNA]</scope>
    <source>
        <strain evidence="5 6">CCUG 63697</strain>
    </source>
</reference>
<dbReference type="EMBL" id="PECC01000012">
    <property type="protein sequence ID" value="TDZ53566.1"/>
    <property type="molecule type" value="Genomic_DNA"/>
</dbReference>
<dbReference type="GO" id="GO:0071949">
    <property type="term" value="F:FAD binding"/>
    <property type="evidence" value="ECO:0007669"/>
    <property type="project" value="InterPro"/>
</dbReference>
<comment type="cofactor">
    <cofactor evidence="1">
        <name>FAD</name>
        <dbReference type="ChEBI" id="CHEBI:57692"/>
    </cofactor>
</comment>
<dbReference type="Gene3D" id="3.40.30.120">
    <property type="match status" value="1"/>
</dbReference>
<dbReference type="AlphaFoldDB" id="A0A4R8RB02"/>
<comment type="caution">
    <text evidence="5">The sequence shown here is derived from an EMBL/GenBank/DDBJ whole genome shotgun (WGS) entry which is preliminary data.</text>
</comment>
<dbReference type="Proteomes" id="UP000295165">
    <property type="component" value="Unassembled WGS sequence"/>
</dbReference>